<keyword evidence="2 6" id="KW-0479">Metal-binding</keyword>
<feature type="region of interest" description="Disordered" evidence="8">
    <location>
        <begin position="42"/>
        <end position="79"/>
    </location>
</feature>
<feature type="compositionally biased region" description="Low complexity" evidence="8">
    <location>
        <begin position="142"/>
        <end position="176"/>
    </location>
</feature>
<dbReference type="EMBL" id="CAEY01000486">
    <property type="status" value="NOT_ANNOTATED_CDS"/>
    <property type="molecule type" value="Genomic_DNA"/>
</dbReference>
<evidence type="ECO:0000313" key="11">
    <source>
        <dbReference type="Proteomes" id="UP000015104"/>
    </source>
</evidence>
<feature type="binding site" evidence="6">
    <location>
        <position position="684"/>
    </location>
    <ligand>
        <name>Zn(2+)</name>
        <dbReference type="ChEBI" id="CHEBI:29105"/>
        <label>1</label>
    </ligand>
</feature>
<feature type="binding site" evidence="5">
    <location>
        <position position="576"/>
    </location>
    <ligand>
        <name>AMP</name>
        <dbReference type="ChEBI" id="CHEBI:456215"/>
    </ligand>
</feature>
<feature type="binding site" evidence="6">
    <location>
        <position position="576"/>
    </location>
    <ligand>
        <name>Zn(2+)</name>
        <dbReference type="ChEBI" id="CHEBI:29105"/>
        <label>1</label>
    </ligand>
</feature>
<feature type="region of interest" description="Disordered" evidence="8">
    <location>
        <begin position="108"/>
        <end position="239"/>
    </location>
</feature>
<protein>
    <recommendedName>
        <fullName evidence="7">Phosphodiesterase</fullName>
        <ecNumber evidence="7">3.1.4.-</ecNumber>
    </recommendedName>
</protein>
<evidence type="ECO:0000256" key="3">
    <source>
        <dbReference type="ARBA" id="ARBA00022801"/>
    </source>
</evidence>
<dbReference type="AlphaFoldDB" id="T1JTY5"/>
<evidence type="ECO:0000256" key="7">
    <source>
        <dbReference type="RuleBase" id="RU363067"/>
    </source>
</evidence>
<name>T1JTY5_TETUR</name>
<dbReference type="InterPro" id="IPR003607">
    <property type="entry name" value="HD/PDEase_dom"/>
</dbReference>
<dbReference type="GO" id="GO:0046872">
    <property type="term" value="F:metal ion binding"/>
    <property type="evidence" value="ECO:0007669"/>
    <property type="project" value="UniProtKB-KW"/>
</dbReference>
<dbReference type="STRING" id="32264.T1JTY5"/>
<dbReference type="Pfam" id="PF08499">
    <property type="entry name" value="PDEase_I_N"/>
    <property type="match status" value="1"/>
</dbReference>
<proteinExistence type="inferred from homology"/>
<dbReference type="Gene3D" id="1.10.1300.10">
    <property type="entry name" value="3'5'-cyclic nucleotide phosphodiesterase, catalytic domain"/>
    <property type="match status" value="1"/>
</dbReference>
<comment type="cofactor">
    <cofactor evidence="7">
        <name>a divalent metal cation</name>
        <dbReference type="ChEBI" id="CHEBI:60240"/>
    </cofactor>
    <text evidence="7">Binds 2 divalent metal cations per subunit. Site 1 may preferentially bind zinc ions, while site 2 has a preference for magnesium and/or manganese ions.</text>
</comment>
<dbReference type="SMART" id="SM00471">
    <property type="entry name" value="HDc"/>
    <property type="match status" value="1"/>
</dbReference>
<dbReference type="GO" id="GO:0004114">
    <property type="term" value="F:3',5'-cyclic-nucleotide phosphodiesterase activity"/>
    <property type="evidence" value="ECO:0007669"/>
    <property type="project" value="InterPro"/>
</dbReference>
<keyword evidence="3 7" id="KW-0378">Hydrolase</keyword>
<keyword evidence="11" id="KW-1185">Reference proteome</keyword>
<keyword evidence="1" id="KW-0140">cGMP</keyword>
<evidence type="ECO:0000256" key="1">
    <source>
        <dbReference type="ARBA" id="ARBA00022535"/>
    </source>
</evidence>
<dbReference type="EnsemblMetazoa" id="tetur01g15890.1">
    <property type="protein sequence ID" value="tetur01g15890.1"/>
    <property type="gene ID" value="tetur01g15890"/>
</dbReference>
<feature type="binding site" evidence="5">
    <location>
        <position position="684"/>
    </location>
    <ligand>
        <name>AMP</name>
        <dbReference type="ChEBI" id="CHEBI:456215"/>
    </ligand>
</feature>
<dbReference type="Proteomes" id="UP000015104">
    <property type="component" value="Unassembled WGS sequence"/>
</dbReference>
<evidence type="ECO:0000256" key="2">
    <source>
        <dbReference type="ARBA" id="ARBA00022723"/>
    </source>
</evidence>
<organism evidence="10 11">
    <name type="scientific">Tetranychus urticae</name>
    <name type="common">Two-spotted spider mite</name>
    <dbReference type="NCBI Taxonomy" id="32264"/>
    <lineage>
        <taxon>Eukaryota</taxon>
        <taxon>Metazoa</taxon>
        <taxon>Ecdysozoa</taxon>
        <taxon>Arthropoda</taxon>
        <taxon>Chelicerata</taxon>
        <taxon>Arachnida</taxon>
        <taxon>Acari</taxon>
        <taxon>Acariformes</taxon>
        <taxon>Trombidiformes</taxon>
        <taxon>Prostigmata</taxon>
        <taxon>Eleutherengona</taxon>
        <taxon>Raphignathae</taxon>
        <taxon>Tetranychoidea</taxon>
        <taxon>Tetranychidae</taxon>
        <taxon>Tetranychus</taxon>
    </lineage>
</organism>
<dbReference type="PANTHER" id="PTHR11347">
    <property type="entry name" value="CYCLIC NUCLEOTIDE PHOSPHODIESTERASE"/>
    <property type="match status" value="1"/>
</dbReference>
<feature type="binding site" evidence="5">
    <location>
        <begin position="535"/>
        <end position="539"/>
    </location>
    <ligand>
        <name>AMP</name>
        <dbReference type="ChEBI" id="CHEBI:456215"/>
    </ligand>
</feature>
<dbReference type="EC" id="3.1.4.-" evidence="7"/>
<evidence type="ECO:0000259" key="9">
    <source>
        <dbReference type="PROSITE" id="PS51845"/>
    </source>
</evidence>
<dbReference type="InterPro" id="IPR023174">
    <property type="entry name" value="PDEase_CS"/>
</dbReference>
<dbReference type="InterPro" id="IPR002073">
    <property type="entry name" value="PDEase_catalytic_dom"/>
</dbReference>
<feature type="binding site" evidence="6">
    <location>
        <position position="539"/>
    </location>
    <ligand>
        <name>Zn(2+)</name>
        <dbReference type="ChEBI" id="CHEBI:29105"/>
        <label>1</label>
    </ligand>
</feature>
<evidence type="ECO:0000256" key="6">
    <source>
        <dbReference type="PIRSR" id="PIRSR623088-3"/>
    </source>
</evidence>
<sequence length="886" mass="98632">MVYGKAESVAESIKRTSLEENLAKNLNVYSNKGEMNISLSTRRLNENPNPLGLPDGNSKKISSRNWLHRSSSDPTMASSATYSTHTSALLLTTGAYSGSPNILSSKTITLSSSSSSTPTTTTAKTKASLCCSSVKPKPVNKSPLHLSLVEPSSSSSPSPTSLNLVPSTSPIPSTPTCLTETRHLTSSPADSLPNHIDRQPDNPSNQPQPTTTSTLTKPLTSKNSTSPSTSPQPVTCSSSTAASSASQFFSSQMSNTKRCVLRLDGYSYLIVANPPETKVTKDAHHEQNRPQETTIVARRTVQKTTSDQWTLKDTERATDKIGDSLSLKETSMDTLPPVDTVEACDKAASRLRELAQHLDHGEVPISILKKTLQYAACVLDTVTMDETRKLLDEEDDLSEVQPDAVPNEVREWLASTFTRNNTAQKRRSEEKPKFRSVANAIRAGIMVDRLYRRLCCSNMVQIPPKIADKLKSIDNWSYECFKLNEASNNQVLKYISYELLNRYGLVHKFKIPLETLESCLNQFEQGYTKFKNPYHNNIHAADVTQTVHYMLSKMGLVNWLTDLEIFATLLAAIIHDFQHTGTTNNFHVMSESETALLYNDRAVLENFHVSAAFRILKESDCNILVNLNKEEYRELRTLVIDMVLATDMSSHFQQIKTMKSLLTNSNEFTVDKSKALSLVLHCCDISHPSKQWDIHRKWTELLLEEFFRQGDKERELGLPYSPLCDRNTTLVAESQIGFIDFIVAPSLEVCGDLLDKIYQQMEGCRHSSGSSEESLEERLPDSASRPKSLSTYKNKRSGLSIDSADASLNSRPVASAPASPRFSHCSSFGNCKIEGGRLKRPWAENLDDNRKRWQERAAIDAIQRERNARKQATDGISLSMSPESEL</sequence>
<feature type="binding site" evidence="6">
    <location>
        <position position="575"/>
    </location>
    <ligand>
        <name>Zn(2+)</name>
        <dbReference type="ChEBI" id="CHEBI:29105"/>
        <label>1</label>
    </ligand>
</feature>
<feature type="compositionally biased region" description="Polar residues" evidence="8">
    <location>
        <begin position="59"/>
        <end position="74"/>
    </location>
</feature>
<dbReference type="InterPro" id="IPR036971">
    <property type="entry name" value="PDEase_catalytic_dom_sf"/>
</dbReference>
<evidence type="ECO:0000256" key="4">
    <source>
        <dbReference type="PIRSR" id="PIRSR623088-1"/>
    </source>
</evidence>
<dbReference type="PROSITE" id="PS51845">
    <property type="entry name" value="PDEASE_I_2"/>
    <property type="match status" value="1"/>
</dbReference>
<dbReference type="eggNOG" id="KOG3688">
    <property type="taxonomic scope" value="Eukaryota"/>
</dbReference>
<reference evidence="11" key="1">
    <citation type="submission" date="2011-08" db="EMBL/GenBank/DDBJ databases">
        <authorList>
            <person name="Rombauts S."/>
        </authorList>
    </citation>
    <scope>NUCLEOTIDE SEQUENCE</scope>
    <source>
        <strain evidence="11">London</strain>
    </source>
</reference>
<feature type="active site" description="Proton donor" evidence="4">
    <location>
        <position position="535"/>
    </location>
</feature>
<comment type="similarity">
    <text evidence="7">Belongs to the cyclic nucleotide phosphodiesterase family.</text>
</comment>
<feature type="compositionally biased region" description="Polar residues" evidence="8">
    <location>
        <begin position="874"/>
        <end position="886"/>
    </location>
</feature>
<evidence type="ECO:0000256" key="8">
    <source>
        <dbReference type="SAM" id="MobiDB-lite"/>
    </source>
</evidence>
<dbReference type="SUPFAM" id="SSF109604">
    <property type="entry name" value="HD-domain/PDEase-like"/>
    <property type="match status" value="1"/>
</dbReference>
<evidence type="ECO:0000313" key="10">
    <source>
        <dbReference type="EnsemblMetazoa" id="tetur01g15890.1"/>
    </source>
</evidence>
<dbReference type="CDD" id="cd00077">
    <property type="entry name" value="HDc"/>
    <property type="match status" value="1"/>
</dbReference>
<evidence type="ECO:0000256" key="5">
    <source>
        <dbReference type="PIRSR" id="PIRSR623088-2"/>
    </source>
</evidence>
<accession>T1JTY5</accession>
<dbReference type="PROSITE" id="PS00126">
    <property type="entry name" value="PDEASE_I_1"/>
    <property type="match status" value="1"/>
</dbReference>
<dbReference type="GO" id="GO:0007165">
    <property type="term" value="P:signal transduction"/>
    <property type="evidence" value="ECO:0007669"/>
    <property type="project" value="InterPro"/>
</dbReference>
<reference evidence="10" key="2">
    <citation type="submission" date="2015-06" db="UniProtKB">
        <authorList>
            <consortium name="EnsemblMetazoa"/>
        </authorList>
    </citation>
    <scope>IDENTIFICATION</scope>
</reference>
<dbReference type="InterPro" id="IPR023088">
    <property type="entry name" value="PDEase"/>
</dbReference>
<dbReference type="Pfam" id="PF00233">
    <property type="entry name" value="PDEase_I"/>
    <property type="match status" value="1"/>
</dbReference>
<feature type="binding site" evidence="5">
    <location>
        <position position="735"/>
    </location>
    <ligand>
        <name>AMP</name>
        <dbReference type="ChEBI" id="CHEBI:456215"/>
    </ligand>
</feature>
<feature type="compositionally biased region" description="Low complexity" evidence="8">
    <location>
        <begin position="202"/>
        <end position="239"/>
    </location>
</feature>
<dbReference type="PRINTS" id="PR00387">
    <property type="entry name" value="PDIESTERASE1"/>
</dbReference>
<feature type="binding site" evidence="6">
    <location>
        <position position="576"/>
    </location>
    <ligand>
        <name>Zn(2+)</name>
        <dbReference type="ChEBI" id="CHEBI:29105"/>
        <label>2</label>
    </ligand>
</feature>
<dbReference type="InterPro" id="IPR013706">
    <property type="entry name" value="PDE1_N"/>
</dbReference>
<feature type="compositionally biased region" description="Low complexity" evidence="8">
    <location>
        <begin position="108"/>
        <end position="129"/>
    </location>
</feature>
<feature type="region of interest" description="Disordered" evidence="8">
    <location>
        <begin position="765"/>
        <end position="796"/>
    </location>
</feature>
<dbReference type="HOGENOM" id="CLU_005940_1_3_1"/>
<feature type="domain" description="PDEase" evidence="9">
    <location>
        <begin position="458"/>
        <end position="860"/>
    </location>
</feature>
<feature type="region of interest" description="Disordered" evidence="8">
    <location>
        <begin position="864"/>
        <end position="886"/>
    </location>
</feature>